<evidence type="ECO:0000313" key="2">
    <source>
        <dbReference type="Proteomes" id="UP001218188"/>
    </source>
</evidence>
<comment type="caution">
    <text evidence="1">The sequence shown here is derived from an EMBL/GenBank/DDBJ whole genome shotgun (WGS) entry which is preliminary data.</text>
</comment>
<name>A0AAD6THJ7_9AGAR</name>
<keyword evidence="2" id="KW-1185">Reference proteome</keyword>
<organism evidence="1 2">
    <name type="scientific">Mycena alexandri</name>
    <dbReference type="NCBI Taxonomy" id="1745969"/>
    <lineage>
        <taxon>Eukaryota</taxon>
        <taxon>Fungi</taxon>
        <taxon>Dikarya</taxon>
        <taxon>Basidiomycota</taxon>
        <taxon>Agaricomycotina</taxon>
        <taxon>Agaricomycetes</taxon>
        <taxon>Agaricomycetidae</taxon>
        <taxon>Agaricales</taxon>
        <taxon>Marasmiineae</taxon>
        <taxon>Mycenaceae</taxon>
        <taxon>Mycena</taxon>
    </lineage>
</organism>
<gene>
    <name evidence="1" type="ORF">C8F04DRAFT_1248453</name>
</gene>
<dbReference type="Proteomes" id="UP001218188">
    <property type="component" value="Unassembled WGS sequence"/>
</dbReference>
<dbReference type="EMBL" id="JARJCM010000003">
    <property type="protein sequence ID" value="KAJ7046198.1"/>
    <property type="molecule type" value="Genomic_DNA"/>
</dbReference>
<dbReference type="AlphaFoldDB" id="A0AAD6THJ7"/>
<protein>
    <submittedName>
        <fullName evidence="1">Uncharacterized protein</fullName>
    </submittedName>
</protein>
<accession>A0AAD6THJ7</accession>
<evidence type="ECO:0000313" key="1">
    <source>
        <dbReference type="EMBL" id="KAJ7046198.1"/>
    </source>
</evidence>
<sequence>MDAQVWRAFREIQRQEKEFFQSQLTLYTNYLNADTPSLARQIRYRRQIARLRERVNTRIESRFVLVLDRYGFPSDNGPYYDPEYDY</sequence>
<proteinExistence type="predicted"/>
<reference evidence="1" key="1">
    <citation type="submission" date="2023-03" db="EMBL/GenBank/DDBJ databases">
        <title>Massive genome expansion in bonnet fungi (Mycena s.s.) driven by repeated elements and novel gene families across ecological guilds.</title>
        <authorList>
            <consortium name="Lawrence Berkeley National Laboratory"/>
            <person name="Harder C.B."/>
            <person name="Miyauchi S."/>
            <person name="Viragh M."/>
            <person name="Kuo A."/>
            <person name="Thoen E."/>
            <person name="Andreopoulos B."/>
            <person name="Lu D."/>
            <person name="Skrede I."/>
            <person name="Drula E."/>
            <person name="Henrissat B."/>
            <person name="Morin E."/>
            <person name="Kohler A."/>
            <person name="Barry K."/>
            <person name="LaButti K."/>
            <person name="Morin E."/>
            <person name="Salamov A."/>
            <person name="Lipzen A."/>
            <person name="Mereny Z."/>
            <person name="Hegedus B."/>
            <person name="Baldrian P."/>
            <person name="Stursova M."/>
            <person name="Weitz H."/>
            <person name="Taylor A."/>
            <person name="Grigoriev I.V."/>
            <person name="Nagy L.G."/>
            <person name="Martin F."/>
            <person name="Kauserud H."/>
        </authorList>
    </citation>
    <scope>NUCLEOTIDE SEQUENCE</scope>
    <source>
        <strain evidence="1">CBHHK200</strain>
    </source>
</reference>